<dbReference type="InterPro" id="IPR025403">
    <property type="entry name" value="TgpA-like_C"/>
</dbReference>
<gene>
    <name evidence="3" type="ORF">IC620_04000</name>
</gene>
<keyword evidence="4" id="KW-1185">Reference proteome</keyword>
<keyword evidence="1" id="KW-0472">Membrane</keyword>
<keyword evidence="1" id="KW-0812">Transmembrane</keyword>
<name>A0A926N8W3_9BACL</name>
<accession>A0A926N8W3</accession>
<dbReference type="Proteomes" id="UP000661691">
    <property type="component" value="Unassembled WGS sequence"/>
</dbReference>
<evidence type="ECO:0000313" key="3">
    <source>
        <dbReference type="EMBL" id="MBD1371517.1"/>
    </source>
</evidence>
<dbReference type="EMBL" id="JACXAH010000004">
    <property type="protein sequence ID" value="MBD1371517.1"/>
    <property type="molecule type" value="Genomic_DNA"/>
</dbReference>
<feature type="domain" description="Protein-glutamine gamma-glutamyltransferase-like C-terminal" evidence="2">
    <location>
        <begin position="95"/>
        <end position="150"/>
    </location>
</feature>
<evidence type="ECO:0000313" key="4">
    <source>
        <dbReference type="Proteomes" id="UP000661691"/>
    </source>
</evidence>
<organism evidence="3 4">
    <name type="scientific">Polycladospora coralii</name>
    <dbReference type="NCBI Taxonomy" id="2771432"/>
    <lineage>
        <taxon>Bacteria</taxon>
        <taxon>Bacillati</taxon>
        <taxon>Bacillota</taxon>
        <taxon>Bacilli</taxon>
        <taxon>Bacillales</taxon>
        <taxon>Thermoactinomycetaceae</taxon>
        <taxon>Polycladospora</taxon>
    </lineage>
</organism>
<comment type="caution">
    <text evidence="3">The sequence shown here is derived from an EMBL/GenBank/DDBJ whole genome shotgun (WGS) entry which is preliminary data.</text>
</comment>
<dbReference type="Pfam" id="PF13559">
    <property type="entry name" value="DUF4129"/>
    <property type="match status" value="1"/>
</dbReference>
<evidence type="ECO:0000256" key="1">
    <source>
        <dbReference type="SAM" id="Phobius"/>
    </source>
</evidence>
<evidence type="ECO:0000259" key="2">
    <source>
        <dbReference type="Pfam" id="PF13559"/>
    </source>
</evidence>
<reference evidence="3" key="1">
    <citation type="submission" date="2020-09" db="EMBL/GenBank/DDBJ databases">
        <title>A novel bacterium of genus Hazenella, isolated from South China Sea.</title>
        <authorList>
            <person name="Huang H."/>
            <person name="Mo K."/>
            <person name="Hu Y."/>
        </authorList>
    </citation>
    <scope>NUCLEOTIDE SEQUENCE</scope>
    <source>
        <strain evidence="3">IB182357</strain>
    </source>
</reference>
<keyword evidence="1" id="KW-1133">Transmembrane helix</keyword>
<dbReference type="RefSeq" id="WP_191138167.1">
    <property type="nucleotide sequence ID" value="NZ_JACXAG020000001.1"/>
</dbReference>
<dbReference type="AlphaFoldDB" id="A0A926N8W3"/>
<feature type="transmembrane region" description="Helical" evidence="1">
    <location>
        <begin position="20"/>
        <end position="41"/>
    </location>
</feature>
<sequence length="167" mass="19571">MPHTNERESGFLESLDLSEVGTIMWSILGILIIAFLVWLVTRWWFTRQEWKDTSDKQVHRDTDWRAQALTYVKEGKYNLGVMAWFKWSLTFLANEQKLNLKSNKTNGDYRKELKNSWPEKSTSFSAITAQFERVKYGESPVNEQEYAAYSHHLDALTEKEGPDETGR</sequence>
<protein>
    <submittedName>
        <fullName evidence="3">DUF4129 domain-containing protein</fullName>
    </submittedName>
</protein>
<proteinExistence type="predicted"/>